<dbReference type="Proteomes" id="UP000308828">
    <property type="component" value="Unassembled WGS sequence"/>
</dbReference>
<dbReference type="Gene3D" id="1.10.10.10">
    <property type="entry name" value="Winged helix-like DNA-binding domain superfamily/Winged helix DNA-binding domain"/>
    <property type="match status" value="1"/>
</dbReference>
<organism evidence="5 6">
    <name type="scientific">Peteryoungia ipomoeae</name>
    <dbReference type="NCBI Taxonomy" id="1210932"/>
    <lineage>
        <taxon>Bacteria</taxon>
        <taxon>Pseudomonadati</taxon>
        <taxon>Pseudomonadota</taxon>
        <taxon>Alphaproteobacteria</taxon>
        <taxon>Hyphomicrobiales</taxon>
        <taxon>Rhizobiaceae</taxon>
        <taxon>Peteryoungia</taxon>
    </lineage>
</organism>
<dbReference type="SMART" id="SM00421">
    <property type="entry name" value="HTH_LUXR"/>
    <property type="match status" value="1"/>
</dbReference>
<comment type="caution">
    <text evidence="5">The sequence shown here is derived from an EMBL/GenBank/DDBJ whole genome shotgun (WGS) entry which is preliminary data.</text>
</comment>
<dbReference type="GO" id="GO:0006355">
    <property type="term" value="P:regulation of DNA-templated transcription"/>
    <property type="evidence" value="ECO:0007669"/>
    <property type="project" value="InterPro"/>
</dbReference>
<dbReference type="InterPro" id="IPR016032">
    <property type="entry name" value="Sig_transdc_resp-reg_C-effctor"/>
</dbReference>
<proteinExistence type="predicted"/>
<dbReference type="SUPFAM" id="SSF46894">
    <property type="entry name" value="C-terminal effector domain of the bipartite response regulators"/>
    <property type="match status" value="1"/>
</dbReference>
<dbReference type="PANTHER" id="PTHR44688">
    <property type="entry name" value="DNA-BINDING TRANSCRIPTIONAL ACTIVATOR DEVR_DOSR"/>
    <property type="match status" value="1"/>
</dbReference>
<dbReference type="Pfam" id="PF00196">
    <property type="entry name" value="GerE"/>
    <property type="match status" value="1"/>
</dbReference>
<keyword evidence="1" id="KW-0805">Transcription regulation</keyword>
<dbReference type="AlphaFoldDB" id="A0A4V4HMT0"/>
<keyword evidence="2" id="KW-0238">DNA-binding</keyword>
<dbReference type="PROSITE" id="PS00622">
    <property type="entry name" value="HTH_LUXR_1"/>
    <property type="match status" value="1"/>
</dbReference>
<dbReference type="PRINTS" id="PR00038">
    <property type="entry name" value="HTHLUXR"/>
</dbReference>
<dbReference type="OrthoDB" id="8113315at2"/>
<keyword evidence="6" id="KW-1185">Reference proteome</keyword>
<sequence>MSDQDTISAHRIEPLIAEVAGFRTQFDVFRFMKRATELYGARAFMVVNLPGPTAQSLASSSIITNWPSDLISEFDQGGLLVGSPVLAHLRRASIPFRYDVEQNHLRRDPDSASVSRTLFLRFRMGRGAYFPVHDASGARGAISFGGDREPFTTEEMMELTYLSIFVFQQLAEIRELDSRNGDMLTERELDCLNWTAAGKTSVEIAEILTLSEHTINHYLNRATKKLDAVNRTQAVAKALRFGLIK</sequence>
<dbReference type="InterPro" id="IPR000792">
    <property type="entry name" value="Tscrpt_reg_LuxR_C"/>
</dbReference>
<dbReference type="InterPro" id="IPR036388">
    <property type="entry name" value="WH-like_DNA-bd_sf"/>
</dbReference>
<dbReference type="Gene3D" id="3.30.450.80">
    <property type="entry name" value="Transcription factor LuxR-like, autoinducer-binding domain"/>
    <property type="match status" value="1"/>
</dbReference>
<reference evidence="5 6" key="1">
    <citation type="submission" date="2019-04" db="EMBL/GenBank/DDBJ databases">
        <title>Genome sequence of strain shin9-1.</title>
        <authorList>
            <person name="Gao J."/>
            <person name="Sun J."/>
        </authorList>
    </citation>
    <scope>NUCLEOTIDE SEQUENCE [LARGE SCALE GENOMIC DNA]</scope>
    <source>
        <strain evidence="6">shin9-1</strain>
    </source>
</reference>
<name>A0A4V4HMT0_9HYPH</name>
<evidence type="ECO:0000259" key="4">
    <source>
        <dbReference type="PROSITE" id="PS50043"/>
    </source>
</evidence>
<evidence type="ECO:0000313" key="5">
    <source>
        <dbReference type="EMBL" id="THV23256.1"/>
    </source>
</evidence>
<accession>A0A4V4HMT0</accession>
<dbReference type="CDD" id="cd06170">
    <property type="entry name" value="LuxR_C_like"/>
    <property type="match status" value="1"/>
</dbReference>
<keyword evidence="3" id="KW-0804">Transcription</keyword>
<dbReference type="GO" id="GO:0003677">
    <property type="term" value="F:DNA binding"/>
    <property type="evidence" value="ECO:0007669"/>
    <property type="project" value="UniProtKB-KW"/>
</dbReference>
<protein>
    <submittedName>
        <fullName evidence="5">LuxR family transcriptional regulator</fullName>
    </submittedName>
</protein>
<evidence type="ECO:0000313" key="6">
    <source>
        <dbReference type="Proteomes" id="UP000308828"/>
    </source>
</evidence>
<evidence type="ECO:0000256" key="3">
    <source>
        <dbReference type="ARBA" id="ARBA00023163"/>
    </source>
</evidence>
<evidence type="ECO:0000256" key="1">
    <source>
        <dbReference type="ARBA" id="ARBA00023015"/>
    </source>
</evidence>
<dbReference type="EMBL" id="STGV01000003">
    <property type="protein sequence ID" value="THV23256.1"/>
    <property type="molecule type" value="Genomic_DNA"/>
</dbReference>
<evidence type="ECO:0000256" key="2">
    <source>
        <dbReference type="ARBA" id="ARBA00023125"/>
    </source>
</evidence>
<dbReference type="PANTHER" id="PTHR44688:SF16">
    <property type="entry name" value="DNA-BINDING TRANSCRIPTIONAL ACTIVATOR DEVR_DOSR"/>
    <property type="match status" value="1"/>
</dbReference>
<feature type="domain" description="HTH luxR-type" evidence="4">
    <location>
        <begin position="177"/>
        <end position="242"/>
    </location>
</feature>
<dbReference type="InterPro" id="IPR036693">
    <property type="entry name" value="TF_LuxR_autoind-bd_dom_sf"/>
</dbReference>
<dbReference type="InterPro" id="IPR005143">
    <property type="entry name" value="TF_LuxR_autoind-bd_dom"/>
</dbReference>
<dbReference type="PROSITE" id="PS50043">
    <property type="entry name" value="HTH_LUXR_2"/>
    <property type="match status" value="1"/>
</dbReference>
<dbReference type="SUPFAM" id="SSF75516">
    <property type="entry name" value="Pheromone-binding domain of LuxR-like quorum-sensing transcription factors"/>
    <property type="match status" value="1"/>
</dbReference>
<gene>
    <name evidence="5" type="ORF">FAA97_11660</name>
</gene>
<dbReference type="Pfam" id="PF03472">
    <property type="entry name" value="Autoind_bind"/>
    <property type="match status" value="1"/>
</dbReference>
<dbReference type="RefSeq" id="WP_136598697.1">
    <property type="nucleotide sequence ID" value="NZ_STGV01000003.1"/>
</dbReference>